<gene>
    <name evidence="1" type="ORF">R3P38DRAFT_3285596</name>
</gene>
<evidence type="ECO:0000313" key="1">
    <source>
        <dbReference type="EMBL" id="KAK7000290.1"/>
    </source>
</evidence>
<protein>
    <submittedName>
        <fullName evidence="1">Uncharacterized protein</fullName>
    </submittedName>
</protein>
<name>A0AAW0A386_9AGAR</name>
<evidence type="ECO:0000313" key="2">
    <source>
        <dbReference type="Proteomes" id="UP001362999"/>
    </source>
</evidence>
<keyword evidence="2" id="KW-1185">Reference proteome</keyword>
<accession>A0AAW0A386</accession>
<dbReference type="AlphaFoldDB" id="A0AAW0A386"/>
<comment type="caution">
    <text evidence="1">The sequence shown here is derived from an EMBL/GenBank/DDBJ whole genome shotgun (WGS) entry which is preliminary data.</text>
</comment>
<organism evidence="1 2">
    <name type="scientific">Favolaschia claudopus</name>
    <dbReference type="NCBI Taxonomy" id="2862362"/>
    <lineage>
        <taxon>Eukaryota</taxon>
        <taxon>Fungi</taxon>
        <taxon>Dikarya</taxon>
        <taxon>Basidiomycota</taxon>
        <taxon>Agaricomycotina</taxon>
        <taxon>Agaricomycetes</taxon>
        <taxon>Agaricomycetidae</taxon>
        <taxon>Agaricales</taxon>
        <taxon>Marasmiineae</taxon>
        <taxon>Mycenaceae</taxon>
        <taxon>Favolaschia</taxon>
    </lineage>
</organism>
<reference evidence="1 2" key="1">
    <citation type="journal article" date="2024" name="J Genomics">
        <title>Draft genome sequencing and assembly of Favolaschia claudopus CIRM-BRFM 2984 isolated from oak limbs.</title>
        <authorList>
            <person name="Navarro D."/>
            <person name="Drula E."/>
            <person name="Chaduli D."/>
            <person name="Cazenave R."/>
            <person name="Ahrendt S."/>
            <person name="Wang J."/>
            <person name="Lipzen A."/>
            <person name="Daum C."/>
            <person name="Barry K."/>
            <person name="Grigoriev I.V."/>
            <person name="Favel A."/>
            <person name="Rosso M.N."/>
            <person name="Martin F."/>
        </authorList>
    </citation>
    <scope>NUCLEOTIDE SEQUENCE [LARGE SCALE GENOMIC DNA]</scope>
    <source>
        <strain evidence="1 2">CIRM-BRFM 2984</strain>
    </source>
</reference>
<sequence length="309" mass="33309">MYIDGGSERVGRFAVASRAYLTILYPPSPSLPLDDSLTTIFRPVCDNHNLSTLGGRCARISRSFSSHRYRFAFVIVEFEDDFSSSSSGGYDETTPPPPESHLSANCTGFSIGGTHIVVSAFHLLTRVVFSRSSVLPTPPAAIHTLSRLLAVCAGSWIHHATSFSLAAQRYYRQLPPLPLLSLYIDTSLICLSLSNPLTGAFHAYHSVLEFSRPVLIQPVDIHSSLRGTPRCPYPAPTLVCINVVLPLTSGRSMSSPSFSSASHALGLHLVVSPSSPYGDGVSDSYCDGDGGKRRVPLLSSAPPPMKMRC</sequence>
<dbReference type="Proteomes" id="UP001362999">
    <property type="component" value="Unassembled WGS sequence"/>
</dbReference>
<dbReference type="EMBL" id="JAWWNJ010000089">
    <property type="protein sequence ID" value="KAK7000290.1"/>
    <property type="molecule type" value="Genomic_DNA"/>
</dbReference>
<proteinExistence type="predicted"/>